<keyword evidence="2" id="KW-0472">Membrane</keyword>
<proteinExistence type="predicted"/>
<comment type="caution">
    <text evidence="3">The sequence shown here is derived from an EMBL/GenBank/DDBJ whole genome shotgun (WGS) entry which is preliminary data.</text>
</comment>
<gene>
    <name evidence="3" type="ORF">ACFORO_11790</name>
</gene>
<feature type="transmembrane region" description="Helical" evidence="2">
    <location>
        <begin position="31"/>
        <end position="56"/>
    </location>
</feature>
<organism evidence="3 4">
    <name type="scientific">Amycolatopsis halotolerans</name>
    <dbReference type="NCBI Taxonomy" id="330083"/>
    <lineage>
        <taxon>Bacteria</taxon>
        <taxon>Bacillati</taxon>
        <taxon>Actinomycetota</taxon>
        <taxon>Actinomycetes</taxon>
        <taxon>Pseudonocardiales</taxon>
        <taxon>Pseudonocardiaceae</taxon>
        <taxon>Amycolatopsis</taxon>
    </lineage>
</organism>
<evidence type="ECO:0000256" key="2">
    <source>
        <dbReference type="SAM" id="Phobius"/>
    </source>
</evidence>
<dbReference type="RefSeq" id="WP_377870167.1">
    <property type="nucleotide sequence ID" value="NZ_JBHMAY010000020.1"/>
</dbReference>
<feature type="region of interest" description="Disordered" evidence="1">
    <location>
        <begin position="1"/>
        <end position="25"/>
    </location>
</feature>
<evidence type="ECO:0000313" key="4">
    <source>
        <dbReference type="Proteomes" id="UP001595764"/>
    </source>
</evidence>
<evidence type="ECO:0000313" key="3">
    <source>
        <dbReference type="EMBL" id="MFC3510847.1"/>
    </source>
</evidence>
<reference evidence="4" key="1">
    <citation type="journal article" date="2019" name="Int. J. Syst. Evol. Microbiol.">
        <title>The Global Catalogue of Microorganisms (GCM) 10K type strain sequencing project: providing services to taxonomists for standard genome sequencing and annotation.</title>
        <authorList>
            <consortium name="The Broad Institute Genomics Platform"/>
            <consortium name="The Broad Institute Genome Sequencing Center for Infectious Disease"/>
            <person name="Wu L."/>
            <person name="Ma J."/>
        </authorList>
    </citation>
    <scope>NUCLEOTIDE SEQUENCE [LARGE SCALE GENOMIC DNA]</scope>
    <source>
        <strain evidence="4">CGMCC 4.7682</strain>
    </source>
</reference>
<sequence length="75" mass="7883">MPPFPPGARRRSSWSAHRLPGTRPLPQGERLALALGLILLVLGVPALWTVGIILAASAAGRTGTERLPGDPARAR</sequence>
<keyword evidence="2" id="KW-1133">Transmembrane helix</keyword>
<dbReference type="EMBL" id="JBHRWI010000015">
    <property type="protein sequence ID" value="MFC3510847.1"/>
    <property type="molecule type" value="Genomic_DNA"/>
</dbReference>
<name>A0ABV7QDN7_9PSEU</name>
<accession>A0ABV7QDN7</accession>
<keyword evidence="4" id="KW-1185">Reference proteome</keyword>
<evidence type="ECO:0000256" key="1">
    <source>
        <dbReference type="SAM" id="MobiDB-lite"/>
    </source>
</evidence>
<protein>
    <submittedName>
        <fullName evidence="3">Uncharacterized protein</fullName>
    </submittedName>
</protein>
<keyword evidence="2" id="KW-0812">Transmembrane</keyword>
<dbReference type="Proteomes" id="UP001595764">
    <property type="component" value="Unassembled WGS sequence"/>
</dbReference>